<dbReference type="Gene3D" id="3.40.50.720">
    <property type="entry name" value="NAD(P)-binding Rossmann-like Domain"/>
    <property type="match status" value="1"/>
</dbReference>
<gene>
    <name evidence="1" type="ORF">CK203_053671</name>
</gene>
<protein>
    <recommendedName>
        <fullName evidence="3">NAD(P)-binding domain-containing protein</fullName>
    </recommendedName>
</protein>
<dbReference type="AlphaFoldDB" id="A0A438GS14"/>
<comment type="caution">
    <text evidence="1">The sequence shown here is derived from an EMBL/GenBank/DDBJ whole genome shotgun (WGS) entry which is preliminary data.</text>
</comment>
<name>A0A438GS14_VITVI</name>
<proteinExistence type="predicted"/>
<sequence>MGRFLPENKYSQSPNLGYLVLLILQRPIDGPTGTQQDLRSFKLIMEYIKALPVNALIYFSISLLHKSISSIGSGLITLRYRKNVVSVSLLLVIIFSMKLQTGQETDFILVSCTGLGIEPTRREQVLKAKKAGEDSLRRSGLGYTIIRPGPLKQVDYWDQVESERRLSEEKFSRKKEVKEGYAKWVKLEEIHWRQLSRELWLREGDKNTGYFHRMENAH</sequence>
<dbReference type="PANTHER" id="PTHR15020:SF47">
    <property type="entry name" value="NAD(P)-BINDING DOMAIN-CONTAINING PROTEIN"/>
    <property type="match status" value="1"/>
</dbReference>
<evidence type="ECO:0000313" key="1">
    <source>
        <dbReference type="EMBL" id="RVW74987.1"/>
    </source>
</evidence>
<evidence type="ECO:0008006" key="3">
    <source>
        <dbReference type="Google" id="ProtNLM"/>
    </source>
</evidence>
<organism evidence="1 2">
    <name type="scientific">Vitis vinifera</name>
    <name type="common">Grape</name>
    <dbReference type="NCBI Taxonomy" id="29760"/>
    <lineage>
        <taxon>Eukaryota</taxon>
        <taxon>Viridiplantae</taxon>
        <taxon>Streptophyta</taxon>
        <taxon>Embryophyta</taxon>
        <taxon>Tracheophyta</taxon>
        <taxon>Spermatophyta</taxon>
        <taxon>Magnoliopsida</taxon>
        <taxon>eudicotyledons</taxon>
        <taxon>Gunneridae</taxon>
        <taxon>Pentapetalae</taxon>
        <taxon>rosids</taxon>
        <taxon>Vitales</taxon>
        <taxon>Vitaceae</taxon>
        <taxon>Viteae</taxon>
        <taxon>Vitis</taxon>
    </lineage>
</organism>
<dbReference type="Proteomes" id="UP000288805">
    <property type="component" value="Unassembled WGS sequence"/>
</dbReference>
<dbReference type="PANTHER" id="PTHR15020">
    <property type="entry name" value="FLAVIN REDUCTASE-RELATED"/>
    <property type="match status" value="1"/>
</dbReference>
<accession>A0A438GS14</accession>
<dbReference type="EMBL" id="QGNW01000359">
    <property type="protein sequence ID" value="RVW74987.1"/>
    <property type="molecule type" value="Genomic_DNA"/>
</dbReference>
<evidence type="ECO:0000313" key="2">
    <source>
        <dbReference type="Proteomes" id="UP000288805"/>
    </source>
</evidence>
<reference evidence="1 2" key="1">
    <citation type="journal article" date="2018" name="PLoS Genet.">
        <title>Population sequencing reveals clonal diversity and ancestral inbreeding in the grapevine cultivar Chardonnay.</title>
        <authorList>
            <person name="Roach M.J."/>
            <person name="Johnson D.L."/>
            <person name="Bohlmann J."/>
            <person name="van Vuuren H.J."/>
            <person name="Jones S.J."/>
            <person name="Pretorius I.S."/>
            <person name="Schmidt S.A."/>
            <person name="Borneman A.R."/>
        </authorList>
    </citation>
    <scope>NUCLEOTIDE SEQUENCE [LARGE SCALE GENOMIC DNA]</scope>
    <source>
        <strain evidence="2">cv. Chardonnay</strain>
        <tissue evidence="1">Leaf</tissue>
    </source>
</reference>